<keyword evidence="3" id="KW-1185">Reference proteome</keyword>
<proteinExistence type="predicted"/>
<evidence type="ECO:0000256" key="1">
    <source>
        <dbReference type="SAM" id="MobiDB-lite"/>
    </source>
</evidence>
<dbReference type="EMBL" id="JAIQCJ010001090">
    <property type="protein sequence ID" value="KAJ8792525.1"/>
    <property type="molecule type" value="Genomic_DNA"/>
</dbReference>
<feature type="region of interest" description="Disordered" evidence="1">
    <location>
        <begin position="1"/>
        <end position="43"/>
    </location>
</feature>
<protein>
    <submittedName>
        <fullName evidence="2">Uncharacterized protein</fullName>
    </submittedName>
</protein>
<evidence type="ECO:0000313" key="3">
    <source>
        <dbReference type="Proteomes" id="UP001159641"/>
    </source>
</evidence>
<name>A0AB34HNU3_ESCRO</name>
<dbReference type="AlphaFoldDB" id="A0AB34HNU3"/>
<sequence>MDPLSSPQGARWNQEDGALRPASAPLLPPPGWAPEASFGVDTGLAVPPRDSSNVLMSHVGPSHPPSWGEGQAETISRGWDLLAFPDPLPCCFEGRVGRAETESFRVLNPIPALHPPSPPSPSWTGPWDPQDVQLWLVLRDHPLPPLQSPKP</sequence>
<organism evidence="2 3">
    <name type="scientific">Eschrichtius robustus</name>
    <name type="common">California gray whale</name>
    <name type="synonym">Eschrichtius gibbosus</name>
    <dbReference type="NCBI Taxonomy" id="9764"/>
    <lineage>
        <taxon>Eukaryota</taxon>
        <taxon>Metazoa</taxon>
        <taxon>Chordata</taxon>
        <taxon>Craniata</taxon>
        <taxon>Vertebrata</taxon>
        <taxon>Euteleostomi</taxon>
        <taxon>Mammalia</taxon>
        <taxon>Eutheria</taxon>
        <taxon>Laurasiatheria</taxon>
        <taxon>Artiodactyla</taxon>
        <taxon>Whippomorpha</taxon>
        <taxon>Cetacea</taxon>
        <taxon>Mysticeti</taxon>
        <taxon>Eschrichtiidae</taxon>
        <taxon>Eschrichtius</taxon>
    </lineage>
</organism>
<dbReference type="Proteomes" id="UP001159641">
    <property type="component" value="Unassembled WGS sequence"/>
</dbReference>
<reference evidence="2 3" key="1">
    <citation type="submission" date="2022-11" db="EMBL/GenBank/DDBJ databases">
        <title>Whole genome sequence of Eschrichtius robustus ER-17-0199.</title>
        <authorList>
            <person name="Bruniche-Olsen A."/>
            <person name="Black A.N."/>
            <person name="Fields C.J."/>
            <person name="Walden K."/>
            <person name="Dewoody J.A."/>
        </authorList>
    </citation>
    <scope>NUCLEOTIDE SEQUENCE [LARGE SCALE GENOMIC DNA]</scope>
    <source>
        <strain evidence="2">ER-17-0199</strain>
        <tissue evidence="2">Blubber</tissue>
    </source>
</reference>
<gene>
    <name evidence="2" type="ORF">J1605_019744</name>
</gene>
<accession>A0AB34HNU3</accession>
<evidence type="ECO:0000313" key="2">
    <source>
        <dbReference type="EMBL" id="KAJ8792525.1"/>
    </source>
</evidence>
<comment type="caution">
    <text evidence="2">The sequence shown here is derived from an EMBL/GenBank/DDBJ whole genome shotgun (WGS) entry which is preliminary data.</text>
</comment>